<reference evidence="5" key="2">
    <citation type="journal article" date="2019" name="Int. J. Syst. Evol. Microbiol.">
        <title>The Global Catalogue of Microorganisms (GCM) 10K type strain sequencing project: providing services to taxonomists for standard genome sequencing and annotation.</title>
        <authorList>
            <consortium name="The Broad Institute Genomics Platform"/>
            <consortium name="The Broad Institute Genome Sequencing Center for Infectious Disease"/>
            <person name="Wu L."/>
            <person name="Ma J."/>
        </authorList>
    </citation>
    <scope>NUCLEOTIDE SEQUENCE [LARGE SCALE GENOMIC DNA]</scope>
    <source>
        <strain evidence="5">CGMCC 1.15644</strain>
    </source>
</reference>
<sequence length="192" mass="22334">MKHIREKLGLSQIDMGGLLGMPRSSASMYEIGLRNLSSRQLALLSKIELLMQGELEIKPFEKINIKAQQNTASTIKKMEQQIDKAAFDCLKLQRKLTTLINDYAKTELLWAIISRLKEETPENTPLMVYLDLLEIRCLEKIDNCGPHQQAEITFRIKMLQYEQQLAQTMIEEAKAKRYSFIEKLGVWRRKMM</sequence>
<name>A0A4R2HNC9_9SPHI</name>
<reference evidence="2" key="4">
    <citation type="submission" date="2024-05" db="EMBL/GenBank/DDBJ databases">
        <authorList>
            <person name="Sun Q."/>
            <person name="Zhou Y."/>
        </authorList>
    </citation>
    <scope>NUCLEOTIDE SEQUENCE</scope>
    <source>
        <strain evidence="2">CGMCC 1.15644</strain>
    </source>
</reference>
<reference evidence="2" key="1">
    <citation type="journal article" date="2014" name="Int. J. Syst. Evol. Microbiol.">
        <title>Complete genome of a new Firmicutes species belonging to the dominant human colonic microbiota ('Ruminococcus bicirculans') reveals two chromosomes and a selective capacity to utilize plant glucans.</title>
        <authorList>
            <consortium name="NISC Comparative Sequencing Program"/>
            <person name="Wegmann U."/>
            <person name="Louis P."/>
            <person name="Goesmann A."/>
            <person name="Henrissat B."/>
            <person name="Duncan S.H."/>
            <person name="Flint H.J."/>
        </authorList>
    </citation>
    <scope>NUCLEOTIDE SEQUENCE</scope>
    <source>
        <strain evidence="2">CGMCC 1.15644</strain>
    </source>
</reference>
<dbReference type="EMBL" id="SLWO01000001">
    <property type="protein sequence ID" value="TCO31312.1"/>
    <property type="molecule type" value="Genomic_DNA"/>
</dbReference>
<reference evidence="3 4" key="3">
    <citation type="submission" date="2019-03" db="EMBL/GenBank/DDBJ databases">
        <title>Genomic Encyclopedia of Type Strains, Phase IV (KMG-IV): sequencing the most valuable type-strain genomes for metagenomic binning, comparative biology and taxonomic classification.</title>
        <authorList>
            <person name="Goeker M."/>
        </authorList>
    </citation>
    <scope>NUCLEOTIDE SEQUENCE [LARGE SCALE GENOMIC DNA]</scope>
    <source>
        <strain evidence="3 4">DSM 103236</strain>
    </source>
</reference>
<evidence type="ECO:0000313" key="4">
    <source>
        <dbReference type="Proteomes" id="UP000295684"/>
    </source>
</evidence>
<dbReference type="SUPFAM" id="SSF47413">
    <property type="entry name" value="lambda repressor-like DNA-binding domains"/>
    <property type="match status" value="1"/>
</dbReference>
<dbReference type="CDD" id="cd00093">
    <property type="entry name" value="HTH_XRE"/>
    <property type="match status" value="1"/>
</dbReference>
<accession>A0A4R2HNC9</accession>
<evidence type="ECO:0000259" key="1">
    <source>
        <dbReference type="PROSITE" id="PS50943"/>
    </source>
</evidence>
<organism evidence="3 4">
    <name type="scientific">Pedobacter psychrotolerans</name>
    <dbReference type="NCBI Taxonomy" id="1843235"/>
    <lineage>
        <taxon>Bacteria</taxon>
        <taxon>Pseudomonadati</taxon>
        <taxon>Bacteroidota</taxon>
        <taxon>Sphingobacteriia</taxon>
        <taxon>Sphingobacteriales</taxon>
        <taxon>Sphingobacteriaceae</taxon>
        <taxon>Pedobacter</taxon>
    </lineage>
</organism>
<dbReference type="InterPro" id="IPR001387">
    <property type="entry name" value="Cro/C1-type_HTH"/>
</dbReference>
<dbReference type="RefSeq" id="WP_132529442.1">
    <property type="nucleotide sequence ID" value="NZ_BMJO01000001.1"/>
</dbReference>
<dbReference type="PROSITE" id="PS50943">
    <property type="entry name" value="HTH_CROC1"/>
    <property type="match status" value="1"/>
</dbReference>
<dbReference type="EMBL" id="BMJO01000001">
    <property type="protein sequence ID" value="GGE40644.1"/>
    <property type="molecule type" value="Genomic_DNA"/>
</dbReference>
<evidence type="ECO:0000313" key="3">
    <source>
        <dbReference type="EMBL" id="TCO31312.1"/>
    </source>
</evidence>
<dbReference type="GO" id="GO:0003677">
    <property type="term" value="F:DNA binding"/>
    <property type="evidence" value="ECO:0007669"/>
    <property type="project" value="InterPro"/>
</dbReference>
<gene>
    <name evidence="3" type="ORF">EV200_101762</name>
    <name evidence="2" type="ORF">GCM10011413_03090</name>
</gene>
<comment type="caution">
    <text evidence="3">The sequence shown here is derived from an EMBL/GenBank/DDBJ whole genome shotgun (WGS) entry which is preliminary data.</text>
</comment>
<protein>
    <submittedName>
        <fullName evidence="3">Helix-turn-helix protein</fullName>
    </submittedName>
</protein>
<dbReference type="OrthoDB" id="9778346at2"/>
<evidence type="ECO:0000313" key="2">
    <source>
        <dbReference type="EMBL" id="GGE40644.1"/>
    </source>
</evidence>
<dbReference type="Proteomes" id="UP000295684">
    <property type="component" value="Unassembled WGS sequence"/>
</dbReference>
<proteinExistence type="predicted"/>
<evidence type="ECO:0000313" key="5">
    <source>
        <dbReference type="Proteomes" id="UP000622648"/>
    </source>
</evidence>
<dbReference type="AlphaFoldDB" id="A0A4R2HNC9"/>
<dbReference type="InterPro" id="IPR010982">
    <property type="entry name" value="Lambda_DNA-bd_dom_sf"/>
</dbReference>
<dbReference type="Gene3D" id="1.10.260.40">
    <property type="entry name" value="lambda repressor-like DNA-binding domains"/>
    <property type="match status" value="1"/>
</dbReference>
<feature type="domain" description="HTH cro/C1-type" evidence="1">
    <location>
        <begin position="1"/>
        <end position="47"/>
    </location>
</feature>
<dbReference type="Proteomes" id="UP000622648">
    <property type="component" value="Unassembled WGS sequence"/>
</dbReference>
<keyword evidence="5" id="KW-1185">Reference proteome</keyword>
<dbReference type="Pfam" id="PF01381">
    <property type="entry name" value="HTH_3"/>
    <property type="match status" value="1"/>
</dbReference>